<dbReference type="Proteomes" id="UP000078597">
    <property type="component" value="Unassembled WGS sequence"/>
</dbReference>
<dbReference type="EMBL" id="FLQW01000990">
    <property type="protein sequence ID" value="SBS87156.1"/>
    <property type="molecule type" value="Genomic_DNA"/>
</dbReference>
<dbReference type="OMA" id="DCDIIFF"/>
<dbReference type="KEGG" id="pmal:PMUG01_11042100"/>
<dbReference type="PANTHER" id="PTHR13031:SF0">
    <property type="entry name" value="RIBONUCLEASE P PROTEIN SUBUNIT P30"/>
    <property type="match status" value="1"/>
</dbReference>
<dbReference type="GO" id="GO:0005655">
    <property type="term" value="C:nucleolar ribonuclease P complex"/>
    <property type="evidence" value="ECO:0007669"/>
    <property type="project" value="TreeGrafter"/>
</dbReference>
<dbReference type="GO" id="GO:0008033">
    <property type="term" value="P:tRNA processing"/>
    <property type="evidence" value="ECO:0007669"/>
    <property type="project" value="UniProtKB-KW"/>
</dbReference>
<sequence length="348" mass="39710">MYADLHLKYSSKKNAKALIFKALHSGYSVVAICTDYDKNTNDSFNESWKIINCFRYKIADIMNKSKKSESGNYFIDQMNDEDIMDDHLLRINNSIEENYILVNRPNTLSIKNLCDDFMLYVRNEMTEGELQSLRANLLSSAALTSSDAITTAGAQTHSSCAPKEVDFYLSNNTSTYVLRRLNIKYDDAVKMGNYQKLIRENNFNLIAIEISSPEEADMTATKFDCDIIFFNMKKSFVSLKKADIQNALDKGIFFEVSSLNTINEDHQHFIFSSNINNIFSIIPLNKIIISSGSTKESEIIEPLNFLRLFFNFNTLTCKDLMACITTVPLSCIQRASVRKSFNTAVFYK</sequence>
<accession>A0A1A8W2K8</accession>
<keyword evidence="5" id="KW-0378">Hydrolase</keyword>
<evidence type="ECO:0000313" key="6">
    <source>
        <dbReference type="Proteomes" id="UP000078597"/>
    </source>
</evidence>
<reference evidence="6" key="1">
    <citation type="submission" date="2016-05" db="EMBL/GenBank/DDBJ databases">
        <authorList>
            <person name="Naeem Raeece"/>
        </authorList>
    </citation>
    <scope>NUCLEOTIDE SEQUENCE [LARGE SCALE GENOMIC DNA]</scope>
</reference>
<reference evidence="5 7" key="3">
    <citation type="submission" date="2016-06" db="EMBL/GenBank/DDBJ databases">
        <authorList>
            <consortium name="Pathogen Informatics"/>
        </authorList>
    </citation>
    <scope>NUCLEOTIDE SEQUENCE [LARGE SCALE GENOMIC DNA]</scope>
</reference>
<dbReference type="PANTHER" id="PTHR13031">
    <property type="entry name" value="RIBONUCLEASE P SUBUNIT P30"/>
    <property type="match status" value="1"/>
</dbReference>
<dbReference type="RefSeq" id="XP_028862607.1">
    <property type="nucleotide sequence ID" value="XM_029006082.1"/>
</dbReference>
<keyword evidence="7" id="KW-1185">Reference proteome</keyword>
<gene>
    <name evidence="5" type="primary">RPP1</name>
    <name evidence="4" type="ORF">PMALA_018630</name>
    <name evidence="5" type="ORF">PMUG01_11042100</name>
</gene>
<dbReference type="EMBL" id="LT594632">
    <property type="protein sequence ID" value="SCO93169.1"/>
    <property type="molecule type" value="Genomic_DNA"/>
</dbReference>
<evidence type="ECO:0000256" key="2">
    <source>
        <dbReference type="ARBA" id="ARBA00007331"/>
    </source>
</evidence>
<evidence type="ECO:0000313" key="4">
    <source>
        <dbReference type="EMBL" id="SBS87156.1"/>
    </source>
</evidence>
<evidence type="ECO:0000313" key="7">
    <source>
        <dbReference type="Proteomes" id="UP000219813"/>
    </source>
</evidence>
<dbReference type="InterPro" id="IPR002738">
    <property type="entry name" value="RNase_P_p30"/>
</dbReference>
<dbReference type="InterPro" id="IPR016195">
    <property type="entry name" value="Pol/histidinol_Pase-like"/>
</dbReference>
<dbReference type="Proteomes" id="UP000219813">
    <property type="component" value="Chromosome 11"/>
</dbReference>
<name>A0A1A8W2K8_PLAMA</name>
<dbReference type="GeneID" id="39869882"/>
<dbReference type="EC" id="3.1.26.5" evidence="5"/>
<evidence type="ECO:0000256" key="1">
    <source>
        <dbReference type="ARBA" id="ARBA00004123"/>
    </source>
</evidence>
<dbReference type="SUPFAM" id="SSF89550">
    <property type="entry name" value="PHP domain-like"/>
    <property type="match status" value="1"/>
</dbReference>
<dbReference type="OrthoDB" id="17948at2759"/>
<comment type="similarity">
    <text evidence="2">Belongs to the eukaryotic/archaeal RNase P protein component 3 family.</text>
</comment>
<dbReference type="GO" id="GO:0003723">
    <property type="term" value="F:RNA binding"/>
    <property type="evidence" value="ECO:0007669"/>
    <property type="project" value="TreeGrafter"/>
</dbReference>
<dbReference type="Pfam" id="PF01876">
    <property type="entry name" value="RNase_P_p30"/>
    <property type="match status" value="1"/>
</dbReference>
<reference evidence="4" key="2">
    <citation type="submission" date="2016-05" db="EMBL/GenBank/DDBJ databases">
        <authorList>
            <person name="Lavstsen T."/>
            <person name="Jespersen J.S."/>
        </authorList>
    </citation>
    <scope>NUCLEOTIDE SEQUENCE [LARGE SCALE GENOMIC DNA]</scope>
</reference>
<organism evidence="4 6">
    <name type="scientific">Plasmodium malariae</name>
    <dbReference type="NCBI Taxonomy" id="5858"/>
    <lineage>
        <taxon>Eukaryota</taxon>
        <taxon>Sar</taxon>
        <taxon>Alveolata</taxon>
        <taxon>Apicomplexa</taxon>
        <taxon>Aconoidasida</taxon>
        <taxon>Haemosporida</taxon>
        <taxon>Plasmodiidae</taxon>
        <taxon>Plasmodium</taxon>
        <taxon>Plasmodium (Plasmodium)</taxon>
    </lineage>
</organism>
<proteinExistence type="inferred from homology"/>
<dbReference type="VEuPathDB" id="PlasmoDB:PmUG01_11042100"/>
<keyword evidence="3" id="KW-0819">tRNA processing</keyword>
<protein>
    <submittedName>
        <fullName evidence="4 5">Ribonuclease P/MRP protein subunit RPP1, putative</fullName>
        <ecNumber evidence="5">3.1.26.5</ecNumber>
    </submittedName>
</protein>
<evidence type="ECO:0000256" key="3">
    <source>
        <dbReference type="ARBA" id="ARBA00022694"/>
    </source>
</evidence>
<evidence type="ECO:0000313" key="5">
    <source>
        <dbReference type="EMBL" id="SCO93169.1"/>
    </source>
</evidence>
<comment type="subcellular location">
    <subcellularLocation>
        <location evidence="1">Nucleus</location>
    </subcellularLocation>
</comment>
<dbReference type="GO" id="GO:0004526">
    <property type="term" value="F:ribonuclease P activity"/>
    <property type="evidence" value="ECO:0007669"/>
    <property type="project" value="UniProtKB-EC"/>
</dbReference>
<dbReference type="AlphaFoldDB" id="A0A1A8W2K8"/>